<organism evidence="2 3">
    <name type="scientific">Niabella pedocola</name>
    <dbReference type="NCBI Taxonomy" id="1752077"/>
    <lineage>
        <taxon>Bacteria</taxon>
        <taxon>Pseudomonadati</taxon>
        <taxon>Bacteroidota</taxon>
        <taxon>Chitinophagia</taxon>
        <taxon>Chitinophagales</taxon>
        <taxon>Chitinophagaceae</taxon>
        <taxon>Niabella</taxon>
    </lineage>
</organism>
<evidence type="ECO:0000313" key="3">
    <source>
        <dbReference type="Proteomes" id="UP001199816"/>
    </source>
</evidence>
<dbReference type="RefSeq" id="WP_231004416.1">
    <property type="nucleotide sequence ID" value="NZ_JAJNEC010000005.1"/>
</dbReference>
<dbReference type="Pfam" id="PF08818">
    <property type="entry name" value="DUF1801"/>
    <property type="match status" value="1"/>
</dbReference>
<comment type="caution">
    <text evidence="2">The sequence shown here is derived from an EMBL/GenBank/DDBJ whole genome shotgun (WGS) entry which is preliminary data.</text>
</comment>
<sequence>MQSKAKTVADYLSEIPAERLPSMEKLRTVIRKHLPEGYEETMAYGMIGYVVPHRLYPAGYHCAPEQPLPFLSMASQKNGIVLYHMGLYADAGLMDWFLNEWKKVAPKKPDMGKSCIRFSKPELIPFELIGQLLERISVADWIALYEQRFVKK</sequence>
<dbReference type="InterPro" id="IPR014922">
    <property type="entry name" value="YdhG-like"/>
</dbReference>
<dbReference type="Gene3D" id="3.90.1150.200">
    <property type="match status" value="1"/>
</dbReference>
<evidence type="ECO:0000259" key="1">
    <source>
        <dbReference type="Pfam" id="PF08818"/>
    </source>
</evidence>
<dbReference type="EMBL" id="JAJNEC010000005">
    <property type="protein sequence ID" value="MCD2423149.1"/>
    <property type="molecule type" value="Genomic_DNA"/>
</dbReference>
<proteinExistence type="predicted"/>
<name>A0ABS8PPZ0_9BACT</name>
<gene>
    <name evidence="2" type="ORF">LQ567_10270</name>
</gene>
<dbReference type="Proteomes" id="UP001199816">
    <property type="component" value="Unassembled WGS sequence"/>
</dbReference>
<protein>
    <submittedName>
        <fullName evidence="2">DUF1801 domain-containing protein</fullName>
    </submittedName>
</protein>
<evidence type="ECO:0000313" key="2">
    <source>
        <dbReference type="EMBL" id="MCD2423149.1"/>
    </source>
</evidence>
<dbReference type="SUPFAM" id="SSF159888">
    <property type="entry name" value="YdhG-like"/>
    <property type="match status" value="1"/>
</dbReference>
<feature type="domain" description="YdhG-like" evidence="1">
    <location>
        <begin position="22"/>
        <end position="135"/>
    </location>
</feature>
<reference evidence="2 3" key="1">
    <citation type="submission" date="2021-11" db="EMBL/GenBank/DDBJ databases">
        <title>Genomic of Niabella pedocola.</title>
        <authorList>
            <person name="Wu T."/>
        </authorList>
    </citation>
    <scope>NUCLEOTIDE SEQUENCE [LARGE SCALE GENOMIC DNA]</scope>
    <source>
        <strain evidence="2 3">JCM 31011</strain>
    </source>
</reference>
<keyword evidence="3" id="KW-1185">Reference proteome</keyword>
<accession>A0ABS8PPZ0</accession>